<dbReference type="Proteomes" id="UP000298324">
    <property type="component" value="Unassembled WGS sequence"/>
</dbReference>
<dbReference type="InterPro" id="IPR016155">
    <property type="entry name" value="Mopterin_synth/thiamin_S_b"/>
</dbReference>
<organism evidence="1 2">
    <name type="scientific">Pelotomaculum schinkii</name>
    <dbReference type="NCBI Taxonomy" id="78350"/>
    <lineage>
        <taxon>Bacteria</taxon>
        <taxon>Bacillati</taxon>
        <taxon>Bacillota</taxon>
        <taxon>Clostridia</taxon>
        <taxon>Eubacteriales</taxon>
        <taxon>Desulfotomaculaceae</taxon>
        <taxon>Pelotomaculum</taxon>
    </lineage>
</organism>
<accession>A0A4Y7RAH1</accession>
<protein>
    <recommendedName>
        <fullName evidence="3">ThiS family protein</fullName>
    </recommendedName>
</protein>
<gene>
    <name evidence="1" type="ORF">Psch_02760</name>
</gene>
<sequence>MSQNNFITVTLRSHVAPSANIKDFELGKPFQIRVEYNTTLEDFLQQLFFENRNAIGFIAINGKLAKENSTLSDGDIVYAYSLIGGG</sequence>
<dbReference type="RefSeq" id="WP_134216507.1">
    <property type="nucleotide sequence ID" value="NZ_QFGA01000002.1"/>
</dbReference>
<keyword evidence="2" id="KW-1185">Reference proteome</keyword>
<dbReference type="SUPFAM" id="SSF54285">
    <property type="entry name" value="MoaD/ThiS"/>
    <property type="match status" value="1"/>
</dbReference>
<dbReference type="Gene3D" id="3.10.20.30">
    <property type="match status" value="1"/>
</dbReference>
<evidence type="ECO:0000313" key="1">
    <source>
        <dbReference type="EMBL" id="TEB05719.1"/>
    </source>
</evidence>
<dbReference type="AlphaFoldDB" id="A0A4Y7RAH1"/>
<evidence type="ECO:0000313" key="2">
    <source>
        <dbReference type="Proteomes" id="UP000298324"/>
    </source>
</evidence>
<name>A0A4Y7RAH1_9FIRM</name>
<comment type="caution">
    <text evidence="1">The sequence shown here is derived from an EMBL/GenBank/DDBJ whole genome shotgun (WGS) entry which is preliminary data.</text>
</comment>
<dbReference type="InterPro" id="IPR012675">
    <property type="entry name" value="Beta-grasp_dom_sf"/>
</dbReference>
<proteinExistence type="predicted"/>
<dbReference type="EMBL" id="QFGA01000002">
    <property type="protein sequence ID" value="TEB05719.1"/>
    <property type="molecule type" value="Genomic_DNA"/>
</dbReference>
<reference evidence="1 2" key="1">
    <citation type="journal article" date="2018" name="Environ. Microbiol.">
        <title>Novel energy conservation strategies and behaviour of Pelotomaculum schinkii driving syntrophic propionate catabolism.</title>
        <authorList>
            <person name="Hidalgo-Ahumada C.A.P."/>
            <person name="Nobu M.K."/>
            <person name="Narihiro T."/>
            <person name="Tamaki H."/>
            <person name="Liu W.T."/>
            <person name="Kamagata Y."/>
            <person name="Stams A.J.M."/>
            <person name="Imachi H."/>
            <person name="Sousa D.Z."/>
        </authorList>
    </citation>
    <scope>NUCLEOTIDE SEQUENCE [LARGE SCALE GENOMIC DNA]</scope>
    <source>
        <strain evidence="1 2">HH</strain>
    </source>
</reference>
<evidence type="ECO:0008006" key="3">
    <source>
        <dbReference type="Google" id="ProtNLM"/>
    </source>
</evidence>